<dbReference type="HOGENOM" id="CLU_3316757_0_0_10"/>
<organism evidence="1 2">
    <name type="scientific">Saprospira grandis (strain Lewin)</name>
    <dbReference type="NCBI Taxonomy" id="984262"/>
    <lineage>
        <taxon>Bacteria</taxon>
        <taxon>Pseudomonadati</taxon>
        <taxon>Bacteroidota</taxon>
        <taxon>Saprospiria</taxon>
        <taxon>Saprospirales</taxon>
        <taxon>Saprospiraceae</taxon>
        <taxon>Saprospira</taxon>
    </lineage>
</organism>
<sequence>MLKLQSISKFSKRIGAKKVSSYFPQSSCSVIPMIYPKLN</sequence>
<dbReference type="AlphaFoldDB" id="H6L0V2"/>
<name>H6L0V2_SAPGL</name>
<dbReference type="Proteomes" id="UP000007519">
    <property type="component" value="Chromosome"/>
</dbReference>
<dbReference type="STRING" id="984262.SGRA_3180"/>
<protein>
    <submittedName>
        <fullName evidence="1">Uncharacterized protein</fullName>
    </submittedName>
</protein>
<accession>H6L0V2</accession>
<keyword evidence="2" id="KW-1185">Reference proteome</keyword>
<dbReference type="EMBL" id="CP002831">
    <property type="protein sequence ID" value="AFC25908.1"/>
    <property type="molecule type" value="Genomic_DNA"/>
</dbReference>
<reference evidence="1 2" key="1">
    <citation type="journal article" date="2012" name="Stand. Genomic Sci.">
        <title>Complete genome sequencing and analysis of Saprospira grandis str. Lewin, a predatory marine bacterium.</title>
        <authorList>
            <person name="Saw J.H."/>
            <person name="Yuryev A."/>
            <person name="Kanbe M."/>
            <person name="Hou S."/>
            <person name="Young A.G."/>
            <person name="Aizawa S."/>
            <person name="Alam M."/>
        </authorList>
    </citation>
    <scope>NUCLEOTIDE SEQUENCE [LARGE SCALE GENOMIC DNA]</scope>
    <source>
        <strain evidence="1 2">Lewin</strain>
    </source>
</reference>
<evidence type="ECO:0000313" key="1">
    <source>
        <dbReference type="EMBL" id="AFC25908.1"/>
    </source>
</evidence>
<dbReference type="KEGG" id="sgn:SGRA_3180"/>
<proteinExistence type="predicted"/>
<evidence type="ECO:0000313" key="2">
    <source>
        <dbReference type="Proteomes" id="UP000007519"/>
    </source>
</evidence>
<gene>
    <name evidence="1" type="ordered locus">SGRA_3180</name>
</gene>